<dbReference type="CDD" id="cd01297">
    <property type="entry name" value="D-aminoacylase"/>
    <property type="match status" value="1"/>
</dbReference>
<organism evidence="3 4">
    <name type="scientific">Vanrija pseudolonga</name>
    <dbReference type="NCBI Taxonomy" id="143232"/>
    <lineage>
        <taxon>Eukaryota</taxon>
        <taxon>Fungi</taxon>
        <taxon>Dikarya</taxon>
        <taxon>Basidiomycota</taxon>
        <taxon>Agaricomycotina</taxon>
        <taxon>Tremellomycetes</taxon>
        <taxon>Trichosporonales</taxon>
        <taxon>Trichosporonaceae</taxon>
        <taxon>Vanrija</taxon>
    </lineage>
</organism>
<dbReference type="GeneID" id="87809239"/>
<dbReference type="InterPro" id="IPR032466">
    <property type="entry name" value="Metal_Hydrolase"/>
</dbReference>
<evidence type="ECO:0000256" key="1">
    <source>
        <dbReference type="ARBA" id="ARBA00008829"/>
    </source>
</evidence>
<gene>
    <name evidence="3" type="primary">dan_1</name>
    <name evidence="3" type="ORF">LOC62_04G006012</name>
</gene>
<dbReference type="SUPFAM" id="SSF51338">
    <property type="entry name" value="Composite domain of metallo-dependent hydrolases"/>
    <property type="match status" value="1"/>
</dbReference>
<comment type="similarity">
    <text evidence="1">Belongs to the metallo-dependent hydrolases superfamily. Hydantoinase/dihydropyrimidinase family.</text>
</comment>
<protein>
    <submittedName>
        <fullName evidence="3">D-aminoacylase</fullName>
    </submittedName>
</protein>
<dbReference type="Gene3D" id="3.20.20.140">
    <property type="entry name" value="Metal-dependent hydrolases"/>
    <property type="match status" value="2"/>
</dbReference>
<dbReference type="GO" id="GO:0016810">
    <property type="term" value="F:hydrolase activity, acting on carbon-nitrogen (but not peptide) bonds"/>
    <property type="evidence" value="ECO:0007669"/>
    <property type="project" value="InterPro"/>
</dbReference>
<dbReference type="AlphaFoldDB" id="A0AAF1BJA9"/>
<evidence type="ECO:0000259" key="2">
    <source>
        <dbReference type="Pfam" id="PF07969"/>
    </source>
</evidence>
<dbReference type="EMBL" id="CP086717">
    <property type="protein sequence ID" value="WOO82527.1"/>
    <property type="molecule type" value="Genomic_DNA"/>
</dbReference>
<reference evidence="3" key="1">
    <citation type="submission" date="2023-10" db="EMBL/GenBank/DDBJ databases">
        <authorList>
            <person name="Noh H."/>
        </authorList>
    </citation>
    <scope>NUCLEOTIDE SEQUENCE</scope>
    <source>
        <strain evidence="3">DUCC4014</strain>
    </source>
</reference>
<dbReference type="RefSeq" id="XP_062628559.1">
    <property type="nucleotide sequence ID" value="XM_062772575.1"/>
</dbReference>
<dbReference type="SUPFAM" id="SSF51556">
    <property type="entry name" value="Metallo-dependent hydrolases"/>
    <property type="match status" value="1"/>
</dbReference>
<dbReference type="PANTHER" id="PTHR11647">
    <property type="entry name" value="HYDRANTOINASE/DIHYDROPYRIMIDINASE FAMILY MEMBER"/>
    <property type="match status" value="1"/>
</dbReference>
<dbReference type="Proteomes" id="UP000827549">
    <property type="component" value="Chromosome 4"/>
</dbReference>
<name>A0AAF1BJA9_9TREE</name>
<evidence type="ECO:0000313" key="4">
    <source>
        <dbReference type="Proteomes" id="UP000827549"/>
    </source>
</evidence>
<sequence length="644" mass="67800">MRRLGMRRQTTRVGVACCLATCSPAPPPGAIVRRKVGLVVGGTCCCCCCQLRAVAVPVRTLGRACVHLSPLCLRHSRTDAMTTEPDPNASTPTLIANATIISGEEGATPYVADVLVSNGLIAAIGQSLSPPLGATVVDATGLYLSPGFIDMHAHSDLYLLTSPAHAPKITQGCTTEVVGQDGISYAPVRTKAQMAAIRAQIAGWNGNPSDDECATSLSHIGMFEWRTVAEYLDTLDRNGPATNVAMLVPQGNLRLLACGPYDAVATPSEIAEQATLLREAMADGAVGMSSGLTYTPGMYASTSELAVLCKVLAGYEGAYYAPHHRSYGHRALESYAEMVGLAHDTGCPVHLTHATMNFAENRGRAGELLSLIDSARDTGADITLDTYPYLPGCTTLAALLPSWASAGGPAETLARLNDEMMREKIRVAVEVTGCDGGHGIPTNWDEIEIGSTTHPDLQGYAGRRVSDVARAEARPPISVFFDVLTKDALATSCLMHVGSEANVREIMAHATHMGGSDAILHGSTLHPRAWGTFPRFLGHYARDVGIASVPDMVAHLTSRPAKRLGVYPRRGVVAVGSAADLVLFNPDTVADMATHAEPTLPAKGIEYVFVNGVAALEGGQTTGARAGVTLRRRAADGKVTDRGM</sequence>
<dbReference type="Pfam" id="PF07969">
    <property type="entry name" value="Amidohydro_3"/>
    <property type="match status" value="1"/>
</dbReference>
<dbReference type="InterPro" id="IPR011059">
    <property type="entry name" value="Metal-dep_hydrolase_composite"/>
</dbReference>
<dbReference type="PANTHER" id="PTHR11647:SF1">
    <property type="entry name" value="COLLAPSIN RESPONSE MEDIATOR PROTEIN"/>
    <property type="match status" value="1"/>
</dbReference>
<dbReference type="InterPro" id="IPR013108">
    <property type="entry name" value="Amidohydro_3"/>
</dbReference>
<accession>A0AAF1BJA9</accession>
<feature type="domain" description="Amidohydrolase 3" evidence="2">
    <location>
        <begin position="136"/>
        <end position="613"/>
    </location>
</feature>
<proteinExistence type="inferred from homology"/>
<evidence type="ECO:0000313" key="3">
    <source>
        <dbReference type="EMBL" id="WOO82527.1"/>
    </source>
</evidence>
<keyword evidence="4" id="KW-1185">Reference proteome</keyword>
<dbReference type="InterPro" id="IPR050378">
    <property type="entry name" value="Metallo-dep_Hydrolases_sf"/>
</dbReference>